<gene>
    <name evidence="2" type="ORF">CPB83DRAFT_885144</name>
</gene>
<evidence type="ECO:0000313" key="2">
    <source>
        <dbReference type="EMBL" id="KAF9526146.1"/>
    </source>
</evidence>
<dbReference type="InterPro" id="IPR036047">
    <property type="entry name" value="F-box-like_dom_sf"/>
</dbReference>
<comment type="caution">
    <text evidence="2">The sequence shown here is derived from an EMBL/GenBank/DDBJ whole genome shotgun (WGS) entry which is preliminary data.</text>
</comment>
<dbReference type="InterPro" id="IPR001810">
    <property type="entry name" value="F-box_dom"/>
</dbReference>
<dbReference type="Gene3D" id="1.20.1280.50">
    <property type="match status" value="1"/>
</dbReference>
<organism evidence="2 3">
    <name type="scientific">Crepidotus variabilis</name>
    <dbReference type="NCBI Taxonomy" id="179855"/>
    <lineage>
        <taxon>Eukaryota</taxon>
        <taxon>Fungi</taxon>
        <taxon>Dikarya</taxon>
        <taxon>Basidiomycota</taxon>
        <taxon>Agaricomycotina</taxon>
        <taxon>Agaricomycetes</taxon>
        <taxon>Agaricomycetidae</taxon>
        <taxon>Agaricales</taxon>
        <taxon>Agaricineae</taxon>
        <taxon>Crepidotaceae</taxon>
        <taxon>Crepidotus</taxon>
    </lineage>
</organism>
<evidence type="ECO:0000313" key="3">
    <source>
        <dbReference type="Proteomes" id="UP000807306"/>
    </source>
</evidence>
<dbReference type="AlphaFoldDB" id="A0A9P6EBP1"/>
<dbReference type="SUPFAM" id="SSF81383">
    <property type="entry name" value="F-box domain"/>
    <property type="match status" value="1"/>
</dbReference>
<dbReference type="Proteomes" id="UP000807306">
    <property type="component" value="Unassembled WGS sequence"/>
</dbReference>
<accession>A0A9P6EBP1</accession>
<sequence>MSQSPKLIGSELTTNQLLDALLWKFERHAQPINTEVSHEAVISSSNMPQDMEEYTSILHRVYHVVAEVTNQRNELTPVGRLPIEIVTKIFFKLQEESIHRLHVFPSPVAIPYPFVDWLEPMMAVCRRWRNIALSNPSLWRNMWAGNLTLASLFLHRSSPLPVSLYMQQFPRKTVGSKTDDLRSLFVQGTNRIERIVIPSSYNSSKHLAFYDALRSPLPNVRELELDVDFYWGVNGVQVPAVELSSDSPNIQRLTLYRGKQLFGTYPLAPLTHFALANCIVPDVEDFLRMLRKAPLLQVIVLRCTRLKAGRPLEEYESLPPVSLPFLKEIAIEDLYDRAAQDNAFLFILKLDLPASVDVKWHNICSLPTRELQSQPLILNRIDSLIIGHGVDGRLKSNVMLLDESQFSAFPNDRRDMIAYHPRSATPLSEDWDSEVESWVDWQAAARQPEEWYLDFPKVEELHLAPLYTIAYLFEELDKRNPTYPNLISMTVWLRNAGEIRPYSSDIGVFDFEEEGSFDMVKADGSAYSVAVRVAGTLDPFTWEWAVAQCKSLE</sequence>
<name>A0A9P6EBP1_9AGAR</name>
<protein>
    <recommendedName>
        <fullName evidence="1">F-box domain-containing protein</fullName>
    </recommendedName>
</protein>
<keyword evidence="3" id="KW-1185">Reference proteome</keyword>
<dbReference type="EMBL" id="MU157875">
    <property type="protein sequence ID" value="KAF9526146.1"/>
    <property type="molecule type" value="Genomic_DNA"/>
</dbReference>
<dbReference type="OrthoDB" id="3365698at2759"/>
<proteinExistence type="predicted"/>
<dbReference type="Pfam" id="PF12937">
    <property type="entry name" value="F-box-like"/>
    <property type="match status" value="1"/>
</dbReference>
<reference evidence="2" key="1">
    <citation type="submission" date="2020-11" db="EMBL/GenBank/DDBJ databases">
        <authorList>
            <consortium name="DOE Joint Genome Institute"/>
            <person name="Ahrendt S."/>
            <person name="Riley R."/>
            <person name="Andreopoulos W."/>
            <person name="Labutti K."/>
            <person name="Pangilinan J."/>
            <person name="Ruiz-Duenas F.J."/>
            <person name="Barrasa J.M."/>
            <person name="Sanchez-Garcia M."/>
            <person name="Camarero S."/>
            <person name="Miyauchi S."/>
            <person name="Serrano A."/>
            <person name="Linde D."/>
            <person name="Babiker R."/>
            <person name="Drula E."/>
            <person name="Ayuso-Fernandez I."/>
            <person name="Pacheco R."/>
            <person name="Padilla G."/>
            <person name="Ferreira P."/>
            <person name="Barriuso J."/>
            <person name="Kellner H."/>
            <person name="Castanera R."/>
            <person name="Alfaro M."/>
            <person name="Ramirez L."/>
            <person name="Pisabarro A.G."/>
            <person name="Kuo A."/>
            <person name="Tritt A."/>
            <person name="Lipzen A."/>
            <person name="He G."/>
            <person name="Yan M."/>
            <person name="Ng V."/>
            <person name="Cullen D."/>
            <person name="Martin F."/>
            <person name="Rosso M.-N."/>
            <person name="Henrissat B."/>
            <person name="Hibbett D."/>
            <person name="Martinez A.T."/>
            <person name="Grigoriev I.V."/>
        </authorList>
    </citation>
    <scope>NUCLEOTIDE SEQUENCE</scope>
    <source>
        <strain evidence="2">CBS 506.95</strain>
    </source>
</reference>
<evidence type="ECO:0000259" key="1">
    <source>
        <dbReference type="Pfam" id="PF12937"/>
    </source>
</evidence>
<feature type="domain" description="F-box" evidence="1">
    <location>
        <begin position="79"/>
        <end position="142"/>
    </location>
</feature>